<dbReference type="InterPro" id="IPR050502">
    <property type="entry name" value="Euk_RNA-bind_prot"/>
</dbReference>
<feature type="region of interest" description="Disordered" evidence="3">
    <location>
        <begin position="389"/>
        <end position="436"/>
    </location>
</feature>
<evidence type="ECO:0000313" key="6">
    <source>
        <dbReference type="EMBL" id="CAK9094292.1"/>
    </source>
</evidence>
<dbReference type="EMBL" id="CAXAMM010040607">
    <property type="protein sequence ID" value="CAK9094292.1"/>
    <property type="molecule type" value="Genomic_DNA"/>
</dbReference>
<dbReference type="Gene3D" id="2.40.50.140">
    <property type="entry name" value="Nucleic acid-binding proteins"/>
    <property type="match status" value="1"/>
</dbReference>
<feature type="compositionally biased region" description="Low complexity" evidence="3">
    <location>
        <begin position="264"/>
        <end position="275"/>
    </location>
</feature>
<organism evidence="6 7">
    <name type="scientific">Durusdinium trenchii</name>
    <dbReference type="NCBI Taxonomy" id="1381693"/>
    <lineage>
        <taxon>Eukaryota</taxon>
        <taxon>Sar</taxon>
        <taxon>Alveolata</taxon>
        <taxon>Dinophyceae</taxon>
        <taxon>Suessiales</taxon>
        <taxon>Symbiodiniaceae</taxon>
        <taxon>Durusdinium</taxon>
    </lineage>
</organism>
<dbReference type="InterPro" id="IPR012340">
    <property type="entry name" value="NA-bd_OB-fold"/>
</dbReference>
<evidence type="ECO:0000259" key="5">
    <source>
        <dbReference type="PROSITE" id="PS51857"/>
    </source>
</evidence>
<feature type="compositionally biased region" description="Pro residues" evidence="3">
    <location>
        <begin position="276"/>
        <end position="285"/>
    </location>
</feature>
<accession>A0ABP0R166</accession>
<evidence type="ECO:0000313" key="7">
    <source>
        <dbReference type="Proteomes" id="UP001642464"/>
    </source>
</evidence>
<feature type="compositionally biased region" description="Basic and acidic residues" evidence="3">
    <location>
        <begin position="407"/>
        <end position="427"/>
    </location>
</feature>
<feature type="region of interest" description="Disordered" evidence="3">
    <location>
        <begin position="247"/>
        <end position="285"/>
    </location>
</feature>
<evidence type="ECO:0000256" key="2">
    <source>
        <dbReference type="PROSITE-ProRule" id="PRU00176"/>
    </source>
</evidence>
<dbReference type="Proteomes" id="UP001642464">
    <property type="component" value="Unassembled WGS sequence"/>
</dbReference>
<dbReference type="SMART" id="SM00360">
    <property type="entry name" value="RRM"/>
    <property type="match status" value="1"/>
</dbReference>
<dbReference type="Gene3D" id="3.30.70.330">
    <property type="match status" value="1"/>
</dbReference>
<dbReference type="InterPro" id="IPR000504">
    <property type="entry name" value="RRM_dom"/>
</dbReference>
<dbReference type="InterPro" id="IPR002059">
    <property type="entry name" value="CSP_DNA-bd"/>
</dbReference>
<dbReference type="SUPFAM" id="SSF50249">
    <property type="entry name" value="Nucleic acid-binding proteins"/>
    <property type="match status" value="1"/>
</dbReference>
<feature type="domain" description="RRM" evidence="4">
    <location>
        <begin position="328"/>
        <end position="406"/>
    </location>
</feature>
<comment type="caution">
    <text evidence="6">The sequence shown here is derived from an EMBL/GenBank/DDBJ whole genome shotgun (WGS) entry which is preliminary data.</text>
</comment>
<evidence type="ECO:0000256" key="3">
    <source>
        <dbReference type="SAM" id="MobiDB-lite"/>
    </source>
</evidence>
<reference evidence="6 7" key="1">
    <citation type="submission" date="2024-02" db="EMBL/GenBank/DDBJ databases">
        <authorList>
            <person name="Chen Y."/>
            <person name="Shah S."/>
            <person name="Dougan E. K."/>
            <person name="Thang M."/>
            <person name="Chan C."/>
        </authorList>
    </citation>
    <scope>NUCLEOTIDE SEQUENCE [LARGE SCALE GENOMIC DNA]</scope>
</reference>
<dbReference type="Pfam" id="PF00076">
    <property type="entry name" value="RRM_1"/>
    <property type="match status" value="1"/>
</dbReference>
<proteinExistence type="predicted"/>
<name>A0ABP0R166_9DINO</name>
<dbReference type="InterPro" id="IPR012677">
    <property type="entry name" value="Nucleotide-bd_a/b_plait_sf"/>
</dbReference>
<dbReference type="CDD" id="cd00590">
    <property type="entry name" value="RRM_SF"/>
    <property type="match status" value="1"/>
</dbReference>
<sequence length="581" mass="63229">MPEFWQTECSQLRRTWDEVAAGSTPVSTSLLEEFRRATADTTLFPEEVRQLFIEWKDDFLEKNEDVTLALLRAVEDFVAKYDAHWMGCEDATVGADRISACRLFEIEAGRLDQFSYVPPQLPEFDVLVDVEGIQEEVLLDSERGPILVELDGSQVYAMLNYAQADHSGRHTTRIEKTWTYLTSTERTVFLHMVAKRNRRIKDRDVKESSNLPKKDNRLSASFTSSSAAAMNRFDTLTLGRVILSTERVRGGRKKKQRGPTGSDPPMAILPALIGAPPAPASPAPASPTKLPAAVVTEPATPGSPVQLNLAAAEFVAAPGEAKEKPSGAQICVRNLGKDVKEEDVRKLFEGVGTITAVSLKTLKNGTCKGYGFVTFSAVEEAKKAIEAMHEKPQEGGKPLLVTMADRQPGEGKGKGKDGGKDGGEKGKGKGKKGKGKTAAGYQYPYGYYPSYSPEQLQAIQMQYYQYYQQALQAQAYYSGFTGGVIPSEAAISAAAKKEGAAPPAPSAPVSDKEYIGQVKSISAKNGYGFITCSETKVAYGRDVFVDASLLPDIEVKSKVSFKVELSEKGHPRAAQVSKIED</sequence>
<evidence type="ECO:0000259" key="4">
    <source>
        <dbReference type="PROSITE" id="PS50102"/>
    </source>
</evidence>
<dbReference type="PANTHER" id="PTHR48025">
    <property type="entry name" value="OS02G0815200 PROTEIN"/>
    <property type="match status" value="1"/>
</dbReference>
<dbReference type="PANTHER" id="PTHR48025:SF1">
    <property type="entry name" value="RRM DOMAIN-CONTAINING PROTEIN"/>
    <property type="match status" value="1"/>
</dbReference>
<dbReference type="InterPro" id="IPR035979">
    <property type="entry name" value="RBD_domain_sf"/>
</dbReference>
<dbReference type="PROSITE" id="PS51857">
    <property type="entry name" value="CSD_2"/>
    <property type="match status" value="1"/>
</dbReference>
<evidence type="ECO:0000256" key="1">
    <source>
        <dbReference type="ARBA" id="ARBA00022884"/>
    </source>
</evidence>
<gene>
    <name evidence="6" type="ORF">SCF082_LOCUS44325</name>
</gene>
<dbReference type="PROSITE" id="PS50102">
    <property type="entry name" value="RRM"/>
    <property type="match status" value="1"/>
</dbReference>
<protein>
    <submittedName>
        <fullName evidence="6">Polyadenylate-binding protein 4 (PABP-4) (Poly(A)-binding protein 4)</fullName>
    </submittedName>
</protein>
<dbReference type="SUPFAM" id="SSF54928">
    <property type="entry name" value="RNA-binding domain, RBD"/>
    <property type="match status" value="1"/>
</dbReference>
<keyword evidence="7" id="KW-1185">Reference proteome</keyword>
<keyword evidence="1 2" id="KW-0694">RNA-binding</keyword>
<feature type="domain" description="CSD" evidence="5">
    <location>
        <begin position="513"/>
        <end position="578"/>
    </location>
</feature>